<evidence type="ECO:0000313" key="2">
    <source>
        <dbReference type="Proteomes" id="UP001597318"/>
    </source>
</evidence>
<protein>
    <submittedName>
        <fullName evidence="1">Halocarboxylic acid dehydrogenase DehI family protein</fullName>
    </submittedName>
</protein>
<keyword evidence="2" id="KW-1185">Reference proteome</keyword>
<reference evidence="2" key="1">
    <citation type="journal article" date="2019" name="Int. J. Syst. Evol. Microbiol.">
        <title>The Global Catalogue of Microorganisms (GCM) 10K type strain sequencing project: providing services to taxonomists for standard genome sequencing and annotation.</title>
        <authorList>
            <consortium name="The Broad Institute Genomics Platform"/>
            <consortium name="The Broad Institute Genome Sequencing Center for Infectious Disease"/>
            <person name="Wu L."/>
            <person name="Ma J."/>
        </authorList>
    </citation>
    <scope>NUCLEOTIDE SEQUENCE [LARGE SCALE GENOMIC DNA]</scope>
    <source>
        <strain evidence="2">CGMCC 1.15474</strain>
    </source>
</reference>
<organism evidence="1 2">
    <name type="scientific">Metabacillus endolithicus</name>
    <dbReference type="NCBI Taxonomy" id="1535204"/>
    <lineage>
        <taxon>Bacteria</taxon>
        <taxon>Bacillati</taxon>
        <taxon>Bacillota</taxon>
        <taxon>Bacilli</taxon>
        <taxon>Bacillales</taxon>
        <taxon>Bacillaceae</taxon>
        <taxon>Metabacillus</taxon>
    </lineage>
</organism>
<proteinExistence type="predicted"/>
<comment type="caution">
    <text evidence="1">The sequence shown here is derived from an EMBL/GenBank/DDBJ whole genome shotgun (WGS) entry which is preliminary data.</text>
</comment>
<dbReference type="Proteomes" id="UP001597318">
    <property type="component" value="Unassembled WGS sequence"/>
</dbReference>
<dbReference type="EMBL" id="JBHUIK010000001">
    <property type="protein sequence ID" value="MFD2213068.1"/>
    <property type="molecule type" value="Genomic_DNA"/>
</dbReference>
<evidence type="ECO:0000313" key="1">
    <source>
        <dbReference type="EMBL" id="MFD2213068.1"/>
    </source>
</evidence>
<dbReference type="RefSeq" id="WP_247341417.1">
    <property type="nucleotide sequence ID" value="NZ_CP095550.1"/>
</dbReference>
<gene>
    <name evidence="1" type="ORF">ACFSKK_04990</name>
</gene>
<sequence>MKSDKYGVPEIFEENVKGNLSYLYQDIQYVLKVPIVNFIFRTTALYEAFLQLAWSQVRPSMLTSNMENAASEIRNPKLGVDMPTINWSNHYDQATIEKIKKIIFTFNYVNSKLLIIASAWSESLSNRTIHGGNQISGYIQPGILPGLPKINLIKIESAPKEVKGLLLDIAKTHHTYDVASDYRALGRYPVFLRKSWSHLKEYIGTDSYQLLSTQLKKQSINLAHQMPFPVTINRSLLSQCYSPKDIAGIMGVISMFQQFLPPLIIDGEFFRMMLTGKELDGK</sequence>
<dbReference type="Pfam" id="PF10778">
    <property type="entry name" value="DehI"/>
    <property type="match status" value="1"/>
</dbReference>
<accession>A0ABW5BW37</accession>
<name>A0ABW5BW37_9BACI</name>
<dbReference type="InterPro" id="IPR019714">
    <property type="entry name" value="2-haloacid_dehalogenase_DehI"/>
</dbReference>